<evidence type="ECO:0000256" key="1">
    <source>
        <dbReference type="SAM" id="MobiDB-lite"/>
    </source>
</evidence>
<accession>E3NPY9</accession>
<evidence type="ECO:0000313" key="3">
    <source>
        <dbReference type="Proteomes" id="UP000008281"/>
    </source>
</evidence>
<dbReference type="InParanoid" id="E3NPY9"/>
<sequence length="81" mass="9005">MTILPVKKKREKSDSTQKSSGVGSSSDPNRQQSGQSTSAGPSSSKRNRVQEEGPVNVKRCTGFQLNSHKIDQKTMKMRRNR</sequence>
<feature type="compositionally biased region" description="Basic residues" evidence="1">
    <location>
        <begin position="1"/>
        <end position="10"/>
    </location>
</feature>
<reference evidence="2" key="1">
    <citation type="submission" date="2007-07" db="EMBL/GenBank/DDBJ databases">
        <title>PCAP assembly of the Caenorhabditis remanei genome.</title>
        <authorList>
            <consortium name="The Caenorhabditis remanei Sequencing Consortium"/>
            <person name="Wilson R.K."/>
        </authorList>
    </citation>
    <scope>NUCLEOTIDE SEQUENCE [LARGE SCALE GENOMIC DNA]</scope>
    <source>
        <strain evidence="2">PB4641</strain>
    </source>
</reference>
<feature type="region of interest" description="Disordered" evidence="1">
    <location>
        <begin position="1"/>
        <end position="81"/>
    </location>
</feature>
<name>E3NPY9_CAERE</name>
<organism evidence="3">
    <name type="scientific">Caenorhabditis remanei</name>
    <name type="common">Caenorhabditis vulgaris</name>
    <dbReference type="NCBI Taxonomy" id="31234"/>
    <lineage>
        <taxon>Eukaryota</taxon>
        <taxon>Metazoa</taxon>
        <taxon>Ecdysozoa</taxon>
        <taxon>Nematoda</taxon>
        <taxon>Chromadorea</taxon>
        <taxon>Rhabditida</taxon>
        <taxon>Rhabditina</taxon>
        <taxon>Rhabditomorpha</taxon>
        <taxon>Rhabditoidea</taxon>
        <taxon>Rhabditidae</taxon>
        <taxon>Peloderinae</taxon>
        <taxon>Caenorhabditis</taxon>
    </lineage>
</organism>
<evidence type="ECO:0000313" key="2">
    <source>
        <dbReference type="EMBL" id="EFO83921.1"/>
    </source>
</evidence>
<dbReference type="EMBL" id="DS269440">
    <property type="protein sequence ID" value="EFO83921.1"/>
    <property type="molecule type" value="Genomic_DNA"/>
</dbReference>
<keyword evidence="3" id="KW-1185">Reference proteome</keyword>
<dbReference type="HOGENOM" id="CLU_2576108_0_0_1"/>
<protein>
    <submittedName>
        <fullName evidence="2">Uncharacterized protein</fullName>
    </submittedName>
</protein>
<proteinExistence type="predicted"/>
<feature type="compositionally biased region" description="Low complexity" evidence="1">
    <location>
        <begin position="16"/>
        <end position="44"/>
    </location>
</feature>
<gene>
    <name evidence="2" type="ORF">CRE_21633</name>
</gene>
<dbReference type="AlphaFoldDB" id="E3NPY9"/>
<dbReference type="Proteomes" id="UP000008281">
    <property type="component" value="Unassembled WGS sequence"/>
</dbReference>